<dbReference type="RefSeq" id="WP_108568992.1">
    <property type="nucleotide sequence ID" value="NZ_CP031769.1"/>
</dbReference>
<reference evidence="1 2" key="1">
    <citation type="submission" date="2018-08" db="EMBL/GenBank/DDBJ databases">
        <title>Salinimonas sediminis sp. nov., a piezophilic bacterium isolated from a deep-sea sediment sample from the New Britain Trench.</title>
        <authorList>
            <person name="Cao J."/>
        </authorList>
    </citation>
    <scope>NUCLEOTIDE SEQUENCE [LARGE SCALE GENOMIC DNA]</scope>
    <source>
        <strain evidence="1 2">N102</strain>
    </source>
</reference>
<name>A0A346NSH8_9ALTE</name>
<accession>A0A346NSH8</accession>
<gene>
    <name evidence="1" type="ORF">D0Y50_10705</name>
</gene>
<evidence type="ECO:0000313" key="2">
    <source>
        <dbReference type="Proteomes" id="UP000262073"/>
    </source>
</evidence>
<keyword evidence="2" id="KW-1185">Reference proteome</keyword>
<proteinExistence type="predicted"/>
<dbReference type="KEGG" id="salm:D0Y50_10705"/>
<dbReference type="OrthoDB" id="6375164at2"/>
<organism evidence="1 2">
    <name type="scientific">Salinimonas sediminis</name>
    <dbReference type="NCBI Taxonomy" id="2303538"/>
    <lineage>
        <taxon>Bacteria</taxon>
        <taxon>Pseudomonadati</taxon>
        <taxon>Pseudomonadota</taxon>
        <taxon>Gammaproteobacteria</taxon>
        <taxon>Alteromonadales</taxon>
        <taxon>Alteromonadaceae</taxon>
        <taxon>Alteromonas/Salinimonas group</taxon>
        <taxon>Salinimonas</taxon>
    </lineage>
</organism>
<dbReference type="Proteomes" id="UP000262073">
    <property type="component" value="Chromosome"/>
</dbReference>
<protein>
    <submittedName>
        <fullName evidence="1">PilZ domain-containing protein</fullName>
    </submittedName>
</protein>
<dbReference type="EMBL" id="CP031769">
    <property type="protein sequence ID" value="AXR08485.1"/>
    <property type="molecule type" value="Genomic_DNA"/>
</dbReference>
<sequence>MAGDEKKILKQYHALIRALIPYEQDNRLLEGLNRFSSRIPSNVRKTIRDEVIRLTSLTDAPADNSAFAQFPVFKFKHFGIDMRLDKVGANILKTESSLYQQRYTVGVFESLTNSDFYQAQIKKEQYKKIVDAFTVETQSQNDIQFGDDIAIAPNFAVACGEFDKGRHCTVPALSLTAMVAETKRPPKAEVGQRYEFALPEIFPQGKETAIGYRLDKLTFNKDTEKYESHFTLDKDVDDKTRTLLKRYIENNAYQQPLKRELEVERAMQDLERDRFVVNSPWVAIQINQHNGRLQPTSALFTKTNRYHNKGFTALNAFSGKRNFSALTDELAIFNEAFLFTGTIKTRRGEVNIVATHRQLLSSNLFIPVLYLLTKTGKFQCFHCRLAPAPEAAKRIAYATHDIASSQHGEFNSCAHLLFFTDISSRIGPLGLTEACQMGPVHQDLQADPDSWDIQVVMDDDLDRRQETRYEVDKPATVKVSLLSSLQATVLDISARGLRLRMAEPSKGPMQGALKVTVPELRIKNEKYHVIHYCNKRHIVRLRIADKPPQAFLALVEENPTYFRPRDAAKMARNRHRFMWELSVREHPCASILCVTSRFLLDRIKTLYMSDSSQDLYPFMQENNIAPLHGFFADQGEDKPKSTLLLALLKGQISQTAVVHCARKADNKLVYVAQDDYLYKPIRQQICRHLAEEKVELCVTRVQVHRCTETASPLTKKRLALLSKVDKSLYERLLNLQSAYTHVIYLTNESALHSAIVAARLRPIPEQNKTTNASQQANQT</sequence>
<dbReference type="AlphaFoldDB" id="A0A346NSH8"/>
<evidence type="ECO:0000313" key="1">
    <source>
        <dbReference type="EMBL" id="AXR08485.1"/>
    </source>
</evidence>